<name>A0ACC7P9B1_9PSED</name>
<organism evidence="1 2">
    <name type="scientific">Pseudomonas imrae</name>
    <dbReference type="NCBI Taxonomy" id="2992837"/>
    <lineage>
        <taxon>Bacteria</taxon>
        <taxon>Pseudomonadati</taxon>
        <taxon>Pseudomonadota</taxon>
        <taxon>Gammaproteobacteria</taxon>
        <taxon>Pseudomonadales</taxon>
        <taxon>Pseudomonadaceae</taxon>
        <taxon>Pseudomonas</taxon>
    </lineage>
</organism>
<accession>A0ACC7P9B1</accession>
<reference evidence="1" key="1">
    <citation type="submission" date="2022-11" db="EMBL/GenBank/DDBJ databases">
        <title>Draft genome sequences of strains of Pseudomonas imrae sp. nov.</title>
        <authorList>
            <person name="Salva Serra F."/>
            <person name="Nimje P."/>
            <person name="Moore E.R.B."/>
            <person name="Marathe N.P."/>
        </authorList>
    </citation>
    <scope>NUCLEOTIDE SEQUENCE</scope>
    <source>
        <strain evidence="1">15FMM2</strain>
    </source>
</reference>
<comment type="caution">
    <text evidence="1">The sequence shown here is derived from an EMBL/GenBank/DDBJ whole genome shotgun (WGS) entry which is preliminary data.</text>
</comment>
<evidence type="ECO:0000313" key="1">
    <source>
        <dbReference type="EMBL" id="MFO2476320.1"/>
    </source>
</evidence>
<dbReference type="EMBL" id="JAPEQY010000002">
    <property type="protein sequence ID" value="MFO2476320.1"/>
    <property type="molecule type" value="Genomic_DNA"/>
</dbReference>
<keyword evidence="2" id="KW-1185">Reference proteome</keyword>
<evidence type="ECO:0000313" key="2">
    <source>
        <dbReference type="Proteomes" id="UP001637618"/>
    </source>
</evidence>
<dbReference type="Proteomes" id="UP001637618">
    <property type="component" value="Unassembled WGS sequence"/>
</dbReference>
<protein>
    <submittedName>
        <fullName evidence="1">Transporter substrate-binding domain-containing protein</fullName>
    </submittedName>
</protein>
<gene>
    <name evidence="1" type="ORF">OOJ96_02720</name>
</gene>
<proteinExistence type="predicted"/>
<sequence>MNASVRMIIVLGCLLMSCLCWKTQACNSPRSLFLLGRSVVHGYQVSLSGEDWQWLRENPQLVLGVTVQGTAPFELNTDSGEYEGLIADYAALLGELLSVRVDVRLFASREEAVAALTQGQVDLLATGRDTEEGDASLTHSRPYADNGQVLVSREDVEALSRSDLSGKHISAAEFYWTRQELESLYPNASIQMYPSVQTAIGAVAFDRADVYVGEAITASYWLNKGYLNELQLAPLAIRHGQHFSFVMSSQNWRLHNIVNRALESIPLAERLVILRRWSAGAEGLLRQYFLSHSLSHSERLWLAKHPRMKVAASLNGIPISFQDVRHVYRGISADVLAKVAQRTGLRFDLVYADTVDGLAELVKSGEADFLAAITKSIEREEALMFTRPYLIEPVVLVIRNAEKNINSLADLKGKKLAVIQGNAQSEFVHLYFPDVQQVVTQSIPIALALLRSGKVDAAIGAMTNVDYQIAQHYKTQLRVAGTVDNVWSQTAFATRRDSPELLSILNKALLGISPEEMDELASRWRGALVIGESYRVQHRESFNRIIIAGVLTLVIILGWAGYLGQMVRKRKQAEQALSEQVQFLRVLIDGIPHPIYVRDRVGRLLICNAGYLKAFNISRDAVVGKRLTEVHLLEPEKAADIENVYQQVMAHGQTWTSDRTIYFADGRALTIYHWVFPYRGSDDRIAGVISGWIDISERQHLVNQLQAAKDEAEIANRAKTTFLAIMSHEIRTPMNAVIGMLELMLKKSSANTVDRTPMEIAAGAAKELHNLVGDILDVVRIESGQLSLTPSGVFLQEVVGSVMRMFSGGARLKGVHLSLHFDPAADHYVLLDALRFKQVLSNLVSNALKFTLEGSVMLNIQVLPATDEGRLVLSIRVEDTGIGISTEDQHKLFSPFTQASNNPQSGRSGSGLGLMISRNLCEMMGGSLELSSVLGAGTLVKVMLTLPILRPPVQPGLPITEDHKLITSLSILVVDDYAANRELLRQQLEFLGHRVVDAEDGALGLSAWRRAHFDVVITDISMPVMAGGDLARMIRHEERIGGIAPCRIYGFTANAQPSAKVSCLEAGMDDCLFKPLSLMDLSSRLGAVADLASDISLVADTPLRASKIDFSGIEQMARGDQAAVTRLLAKLAISNHDDRHELGQLVRANDLKGLATLAHRVMGGAKMVRYQALLNACERLESACEMQEETAVRVAVDTLEREMLHLSEALAPRL</sequence>